<gene>
    <name evidence="3" type="ORF">DBW96_03715</name>
</gene>
<dbReference type="Proteomes" id="UP000253307">
    <property type="component" value="Unassembled WGS sequence"/>
</dbReference>
<reference evidence="3 4" key="1">
    <citation type="journal article" date="2018" name="Microbiome">
        <title>Fine metagenomic profile of the Mediterranean stratified and mixed water columns revealed by assembly and recruitment.</title>
        <authorList>
            <person name="Haro-Moreno J.M."/>
            <person name="Lopez-Perez M."/>
            <person name="De La Torre J.R."/>
            <person name="Picazo A."/>
            <person name="Camacho A."/>
            <person name="Rodriguez-Valera F."/>
        </authorList>
    </citation>
    <scope>NUCLEOTIDE SEQUENCE [LARGE SCALE GENOMIC DNA]</scope>
    <source>
        <strain evidence="3">MED-G82</strain>
    </source>
</reference>
<evidence type="ECO:0000313" key="4">
    <source>
        <dbReference type="Proteomes" id="UP000253307"/>
    </source>
</evidence>
<dbReference type="AlphaFoldDB" id="A0A368BSH5"/>
<accession>A0A368BSH5</accession>
<evidence type="ECO:0000256" key="2">
    <source>
        <dbReference type="ARBA" id="ARBA00022801"/>
    </source>
</evidence>
<organism evidence="3 4">
    <name type="scientific">SAR86 cluster bacterium</name>
    <dbReference type="NCBI Taxonomy" id="2030880"/>
    <lineage>
        <taxon>Bacteria</taxon>
        <taxon>Pseudomonadati</taxon>
        <taxon>Pseudomonadota</taxon>
        <taxon>Gammaproteobacteria</taxon>
        <taxon>SAR86 cluster</taxon>
    </lineage>
</organism>
<dbReference type="InterPro" id="IPR050563">
    <property type="entry name" value="4-hydroxybenzoyl-CoA_TE"/>
</dbReference>
<name>A0A368BSH5_9GAMM</name>
<evidence type="ECO:0000313" key="3">
    <source>
        <dbReference type="EMBL" id="RCL40250.1"/>
    </source>
</evidence>
<comment type="caution">
    <text evidence="3">The sequence shown here is derived from an EMBL/GenBank/DDBJ whole genome shotgun (WGS) entry which is preliminary data.</text>
</comment>
<dbReference type="PANTHER" id="PTHR31793:SF37">
    <property type="entry name" value="ACYL-COA THIOESTER HYDROLASE YBGC"/>
    <property type="match status" value="1"/>
</dbReference>
<dbReference type="Gene3D" id="3.10.129.10">
    <property type="entry name" value="Hotdog Thioesterase"/>
    <property type="match status" value="1"/>
</dbReference>
<dbReference type="InterPro" id="IPR029069">
    <property type="entry name" value="HotDog_dom_sf"/>
</dbReference>
<dbReference type="PIRSF" id="PIRSF003230">
    <property type="entry name" value="YbgC"/>
    <property type="match status" value="1"/>
</dbReference>
<dbReference type="CDD" id="cd00586">
    <property type="entry name" value="4HBT"/>
    <property type="match status" value="1"/>
</dbReference>
<protein>
    <submittedName>
        <fullName evidence="3">Acyl-CoA thioesterase</fullName>
    </submittedName>
</protein>
<dbReference type="InterPro" id="IPR006684">
    <property type="entry name" value="YbgC/YbaW"/>
</dbReference>
<sequence length="134" mass="15676">MNKMKCNDFNLKVFVEDTDFQGFVYHANYLKYFERARTQFLIDNQISQLNSEGFFVIKNINITYSFPARLEESLSVKTNVQLKTKARLRFNQRIENINTKKICCEATIDVCFLDKISNKPKAFNEALLGLITNE</sequence>
<comment type="similarity">
    <text evidence="1">Belongs to the 4-hydroxybenzoyl-CoA thioesterase family.</text>
</comment>
<proteinExistence type="inferred from homology"/>
<keyword evidence="2" id="KW-0378">Hydrolase</keyword>
<dbReference type="GO" id="GO:0047617">
    <property type="term" value="F:fatty acyl-CoA hydrolase activity"/>
    <property type="evidence" value="ECO:0007669"/>
    <property type="project" value="TreeGrafter"/>
</dbReference>
<dbReference type="EMBL" id="QOPE01000029">
    <property type="protein sequence ID" value="RCL40250.1"/>
    <property type="molecule type" value="Genomic_DNA"/>
</dbReference>
<dbReference type="Pfam" id="PF13279">
    <property type="entry name" value="4HBT_2"/>
    <property type="match status" value="1"/>
</dbReference>
<evidence type="ECO:0000256" key="1">
    <source>
        <dbReference type="ARBA" id="ARBA00005953"/>
    </source>
</evidence>
<dbReference type="PANTHER" id="PTHR31793">
    <property type="entry name" value="4-HYDROXYBENZOYL-COA THIOESTERASE FAMILY MEMBER"/>
    <property type="match status" value="1"/>
</dbReference>
<dbReference type="NCBIfam" id="TIGR00051">
    <property type="entry name" value="YbgC/FadM family acyl-CoA thioesterase"/>
    <property type="match status" value="1"/>
</dbReference>
<dbReference type="SUPFAM" id="SSF54637">
    <property type="entry name" value="Thioesterase/thiol ester dehydrase-isomerase"/>
    <property type="match status" value="1"/>
</dbReference>